<name>A0A3P4B2X9_9BURK</name>
<accession>A0A3P4B2X9</accession>
<evidence type="ECO:0000256" key="7">
    <source>
        <dbReference type="ARBA" id="ARBA00023136"/>
    </source>
</evidence>
<dbReference type="Proteomes" id="UP000277294">
    <property type="component" value="Unassembled WGS sequence"/>
</dbReference>
<evidence type="ECO:0000256" key="6">
    <source>
        <dbReference type="ARBA" id="ARBA00022989"/>
    </source>
</evidence>
<keyword evidence="3" id="KW-1003">Cell membrane</keyword>
<keyword evidence="12" id="KW-1185">Reference proteome</keyword>
<protein>
    <recommendedName>
        <fullName evidence="9">TRAP transporter small permease protein</fullName>
    </recommendedName>
</protein>
<keyword evidence="2 9" id="KW-0813">Transport</keyword>
<evidence type="ECO:0000259" key="10">
    <source>
        <dbReference type="Pfam" id="PF04290"/>
    </source>
</evidence>
<sequence length="180" mass="19193">MSAMSIKRVPDPPRSRFMRGLSRFAAAVGGTSLAAMILVTFVDVLGRNFYKPLPGASEIVSFLLGIMFFAGLSLVTLERAHISVGVLAEKLPGPLRRVEQVFTWAGSVLCCGLFAWMAVRSSVTLWTTDYLTSYLEIRLAWVVFGMAALAILAVPAALYVRPPRADAAHGAAGGSGEGTT</sequence>
<dbReference type="GO" id="GO:0005886">
    <property type="term" value="C:plasma membrane"/>
    <property type="evidence" value="ECO:0007669"/>
    <property type="project" value="UniProtKB-SubCell"/>
</dbReference>
<dbReference type="PANTHER" id="PTHR35011:SF10">
    <property type="entry name" value="TRAP TRANSPORTER SMALL PERMEASE PROTEIN"/>
    <property type="match status" value="1"/>
</dbReference>
<feature type="transmembrane region" description="Helical" evidence="9">
    <location>
        <begin position="101"/>
        <end position="119"/>
    </location>
</feature>
<proteinExistence type="inferred from homology"/>
<gene>
    <name evidence="11" type="ORF">PIGHUM_02484</name>
</gene>
<evidence type="ECO:0000313" key="11">
    <source>
        <dbReference type="EMBL" id="VCU70412.1"/>
    </source>
</evidence>
<dbReference type="InterPro" id="IPR055348">
    <property type="entry name" value="DctQ"/>
</dbReference>
<feature type="transmembrane region" description="Helical" evidence="9">
    <location>
        <begin position="139"/>
        <end position="160"/>
    </location>
</feature>
<keyword evidence="6 9" id="KW-1133">Transmembrane helix</keyword>
<organism evidence="11 12">
    <name type="scientific">Pigmentiphaga humi</name>
    <dbReference type="NCBI Taxonomy" id="2478468"/>
    <lineage>
        <taxon>Bacteria</taxon>
        <taxon>Pseudomonadati</taxon>
        <taxon>Pseudomonadota</taxon>
        <taxon>Betaproteobacteria</taxon>
        <taxon>Burkholderiales</taxon>
        <taxon>Alcaligenaceae</taxon>
        <taxon>Pigmentiphaga</taxon>
    </lineage>
</organism>
<feature type="transmembrane region" description="Helical" evidence="9">
    <location>
        <begin position="21"/>
        <end position="39"/>
    </location>
</feature>
<keyword evidence="4 9" id="KW-0997">Cell inner membrane</keyword>
<evidence type="ECO:0000256" key="3">
    <source>
        <dbReference type="ARBA" id="ARBA00022475"/>
    </source>
</evidence>
<evidence type="ECO:0000256" key="9">
    <source>
        <dbReference type="RuleBase" id="RU369079"/>
    </source>
</evidence>
<evidence type="ECO:0000256" key="8">
    <source>
        <dbReference type="ARBA" id="ARBA00038436"/>
    </source>
</evidence>
<feature type="domain" description="Tripartite ATP-independent periplasmic transporters DctQ component" evidence="10">
    <location>
        <begin position="36"/>
        <end position="154"/>
    </location>
</feature>
<feature type="transmembrane region" description="Helical" evidence="9">
    <location>
        <begin position="59"/>
        <end position="80"/>
    </location>
</feature>
<keyword evidence="5 9" id="KW-0812">Transmembrane</keyword>
<reference evidence="11 12" key="1">
    <citation type="submission" date="2018-10" db="EMBL/GenBank/DDBJ databases">
        <authorList>
            <person name="Criscuolo A."/>
        </authorList>
    </citation>
    <scope>NUCLEOTIDE SEQUENCE [LARGE SCALE GENOMIC DNA]</scope>
    <source>
        <strain evidence="11">DnA1</strain>
    </source>
</reference>
<dbReference type="OrthoDB" id="2877624at2"/>
<dbReference type="GO" id="GO:0022857">
    <property type="term" value="F:transmembrane transporter activity"/>
    <property type="evidence" value="ECO:0007669"/>
    <property type="project" value="UniProtKB-UniRule"/>
</dbReference>
<evidence type="ECO:0000256" key="5">
    <source>
        <dbReference type="ARBA" id="ARBA00022692"/>
    </source>
</evidence>
<comment type="subunit">
    <text evidence="9">The complex comprises the extracytoplasmic solute receptor protein and the two transmembrane proteins.</text>
</comment>
<dbReference type="AlphaFoldDB" id="A0A3P4B2X9"/>
<comment type="function">
    <text evidence="9">Part of the tripartite ATP-independent periplasmic (TRAP) transport system.</text>
</comment>
<evidence type="ECO:0000256" key="1">
    <source>
        <dbReference type="ARBA" id="ARBA00004429"/>
    </source>
</evidence>
<comment type="subcellular location">
    <subcellularLocation>
        <location evidence="1 9">Cell inner membrane</location>
        <topology evidence="1 9">Multi-pass membrane protein</topology>
    </subcellularLocation>
</comment>
<dbReference type="Pfam" id="PF04290">
    <property type="entry name" value="DctQ"/>
    <property type="match status" value="1"/>
</dbReference>
<dbReference type="RefSeq" id="WP_124079919.1">
    <property type="nucleotide sequence ID" value="NZ_UWPJ01000018.1"/>
</dbReference>
<dbReference type="InterPro" id="IPR007387">
    <property type="entry name" value="TRAP_DctQ"/>
</dbReference>
<dbReference type="PANTHER" id="PTHR35011">
    <property type="entry name" value="2,3-DIKETO-L-GULONATE TRAP TRANSPORTER SMALL PERMEASE PROTEIN YIAM"/>
    <property type="match status" value="1"/>
</dbReference>
<evidence type="ECO:0000256" key="2">
    <source>
        <dbReference type="ARBA" id="ARBA00022448"/>
    </source>
</evidence>
<keyword evidence="7 9" id="KW-0472">Membrane</keyword>
<comment type="similarity">
    <text evidence="8 9">Belongs to the TRAP transporter small permease family.</text>
</comment>
<evidence type="ECO:0000256" key="4">
    <source>
        <dbReference type="ARBA" id="ARBA00022519"/>
    </source>
</evidence>
<evidence type="ECO:0000313" key="12">
    <source>
        <dbReference type="Proteomes" id="UP000277294"/>
    </source>
</evidence>
<dbReference type="GO" id="GO:0015740">
    <property type="term" value="P:C4-dicarboxylate transport"/>
    <property type="evidence" value="ECO:0007669"/>
    <property type="project" value="TreeGrafter"/>
</dbReference>
<dbReference type="EMBL" id="UWPJ01000018">
    <property type="protein sequence ID" value="VCU70412.1"/>
    <property type="molecule type" value="Genomic_DNA"/>
</dbReference>